<dbReference type="GO" id="GO:0005829">
    <property type="term" value="C:cytosol"/>
    <property type="evidence" value="ECO:0007669"/>
    <property type="project" value="TreeGrafter"/>
</dbReference>
<evidence type="ECO:0000259" key="3">
    <source>
        <dbReference type="Pfam" id="PF01648"/>
    </source>
</evidence>
<dbReference type="Gene3D" id="3.90.470.20">
    <property type="entry name" value="4'-phosphopantetheinyl transferase domain"/>
    <property type="match status" value="2"/>
</dbReference>
<organism evidence="4 5">
    <name type="scientific">Candidatus Endobugula sertula</name>
    <name type="common">Bugula neritina bacterial symbiont</name>
    <dbReference type="NCBI Taxonomy" id="62101"/>
    <lineage>
        <taxon>Bacteria</taxon>
        <taxon>Pseudomonadati</taxon>
        <taxon>Pseudomonadota</taxon>
        <taxon>Gammaproteobacteria</taxon>
        <taxon>Cellvibrionales</taxon>
        <taxon>Cellvibrionaceae</taxon>
        <taxon>Candidatus Endobugula</taxon>
    </lineage>
</organism>
<comment type="similarity">
    <text evidence="1">Belongs to the P-Pant transferase superfamily. Gsp/Sfp/HetI/AcpT family.</text>
</comment>
<evidence type="ECO:0000256" key="1">
    <source>
        <dbReference type="ARBA" id="ARBA00010990"/>
    </source>
</evidence>
<dbReference type="Proteomes" id="UP000242502">
    <property type="component" value="Unassembled WGS sequence"/>
</dbReference>
<evidence type="ECO:0000256" key="2">
    <source>
        <dbReference type="ARBA" id="ARBA00022679"/>
    </source>
</evidence>
<dbReference type="GO" id="GO:0000287">
    <property type="term" value="F:magnesium ion binding"/>
    <property type="evidence" value="ECO:0007669"/>
    <property type="project" value="InterPro"/>
</dbReference>
<name>A0A1D2QN53_9GAMM</name>
<dbReference type="PANTHER" id="PTHR12215">
    <property type="entry name" value="PHOSPHOPANTETHEINE TRANSFERASE"/>
    <property type="match status" value="1"/>
</dbReference>
<accession>A0A1D2QN53</accession>
<dbReference type="InterPro" id="IPR050559">
    <property type="entry name" value="P-Pant_transferase_sf"/>
</dbReference>
<gene>
    <name evidence="4" type="ORF">AB835_11150</name>
</gene>
<feature type="domain" description="4'-phosphopantetheinyl transferase" evidence="3">
    <location>
        <begin position="98"/>
        <end position="205"/>
    </location>
</feature>
<dbReference type="SUPFAM" id="SSF56214">
    <property type="entry name" value="4'-phosphopantetheinyl transferase"/>
    <property type="match status" value="2"/>
</dbReference>
<dbReference type="InterPro" id="IPR037143">
    <property type="entry name" value="4-PPantetheinyl_Trfase_dom_sf"/>
</dbReference>
<dbReference type="GO" id="GO:0019878">
    <property type="term" value="P:lysine biosynthetic process via aminoadipic acid"/>
    <property type="evidence" value="ECO:0007669"/>
    <property type="project" value="TreeGrafter"/>
</dbReference>
<evidence type="ECO:0000313" key="5">
    <source>
        <dbReference type="Proteomes" id="UP000242502"/>
    </source>
</evidence>
<dbReference type="Pfam" id="PF01648">
    <property type="entry name" value="ACPS"/>
    <property type="match status" value="1"/>
</dbReference>
<dbReference type="EMBL" id="MDLC01000043">
    <property type="protein sequence ID" value="ODS22993.1"/>
    <property type="molecule type" value="Genomic_DNA"/>
</dbReference>
<sequence length="231" mass="26516">MAGKVPLERYQTLLSDDEKQRKQNLYFVHHQYQYLLSRALIRSVLSAYDSHVAPGDWRFVKNDYGKPAIDASISSLPLCFNLSHTKDMIVLAVTLEQSVGIDVESIRMENVSLDIARSFFSNVETEFLFALPEPDQRQHFFCLWTLKEAYIKARGMGLSIPLDQFSFLFSDKGGIDICFGSEICDTPKDWAFWQFSLVSEYLVSLALKKETDKNQYLVSIYYALDLLSESC</sequence>
<dbReference type="AlphaFoldDB" id="A0A1D2QN53"/>
<comment type="caution">
    <text evidence="4">The sequence shown here is derived from an EMBL/GenBank/DDBJ whole genome shotgun (WGS) entry which is preliminary data.</text>
</comment>
<proteinExistence type="inferred from homology"/>
<dbReference type="InterPro" id="IPR008278">
    <property type="entry name" value="4-PPantetheinyl_Trfase_dom"/>
</dbReference>
<dbReference type="GO" id="GO:0008897">
    <property type="term" value="F:holo-[acyl-carrier-protein] synthase activity"/>
    <property type="evidence" value="ECO:0007669"/>
    <property type="project" value="InterPro"/>
</dbReference>
<dbReference type="PANTHER" id="PTHR12215:SF10">
    <property type="entry name" value="L-AMINOADIPATE-SEMIALDEHYDE DEHYDROGENASE-PHOSPHOPANTETHEINYL TRANSFERASE"/>
    <property type="match status" value="1"/>
</dbReference>
<dbReference type="STRING" id="62101.AB835_11150"/>
<keyword evidence="2" id="KW-0808">Transferase</keyword>
<reference evidence="4 5" key="1">
    <citation type="journal article" date="2016" name="Appl. Environ. Microbiol.">
        <title>Lack of Overt Genome Reduction in the Bryostatin-Producing Bryozoan Symbiont "Candidatus Endobugula sertula".</title>
        <authorList>
            <person name="Miller I.J."/>
            <person name="Vanee N."/>
            <person name="Fong S.S."/>
            <person name="Lim-Fong G.E."/>
            <person name="Kwan J.C."/>
        </authorList>
    </citation>
    <scope>NUCLEOTIDE SEQUENCE [LARGE SCALE GENOMIC DNA]</scope>
    <source>
        <strain evidence="4">AB1-4</strain>
    </source>
</reference>
<evidence type="ECO:0000313" key="4">
    <source>
        <dbReference type="EMBL" id="ODS22993.1"/>
    </source>
</evidence>
<protein>
    <recommendedName>
        <fullName evidence="3">4'-phosphopantetheinyl transferase domain-containing protein</fullName>
    </recommendedName>
</protein>